<reference evidence="3 4" key="1">
    <citation type="journal article" date="2017" name="Mol. Plant">
        <title>The Genome of Medicinal Plant Macleaya cordata Provides New Insights into Benzylisoquinoline Alkaloids Metabolism.</title>
        <authorList>
            <person name="Liu X."/>
            <person name="Liu Y."/>
            <person name="Huang P."/>
            <person name="Ma Y."/>
            <person name="Qing Z."/>
            <person name="Tang Q."/>
            <person name="Cao H."/>
            <person name="Cheng P."/>
            <person name="Zheng Y."/>
            <person name="Yuan Z."/>
            <person name="Zhou Y."/>
            <person name="Liu J."/>
            <person name="Tang Z."/>
            <person name="Zhuo Y."/>
            <person name="Zhang Y."/>
            <person name="Yu L."/>
            <person name="Huang J."/>
            <person name="Yang P."/>
            <person name="Peng Q."/>
            <person name="Zhang J."/>
            <person name="Jiang W."/>
            <person name="Zhang Z."/>
            <person name="Lin K."/>
            <person name="Ro D.K."/>
            <person name="Chen X."/>
            <person name="Xiong X."/>
            <person name="Shang Y."/>
            <person name="Huang S."/>
            <person name="Zeng J."/>
        </authorList>
    </citation>
    <scope>NUCLEOTIDE SEQUENCE [LARGE SCALE GENOMIC DNA]</scope>
    <source>
        <strain evidence="4">cv. BLH2017</strain>
        <tissue evidence="3">Root</tissue>
    </source>
</reference>
<keyword evidence="2" id="KW-0472">Membrane</keyword>
<dbReference type="PANTHER" id="PTHR36036:SF1">
    <property type="entry name" value="PROLINE-RICH FAMILY PROTEIN"/>
    <property type="match status" value="1"/>
</dbReference>
<keyword evidence="2" id="KW-0812">Transmembrane</keyword>
<dbReference type="InterPro" id="IPR040277">
    <property type="entry name" value="Os04g0629400-like"/>
</dbReference>
<dbReference type="InParanoid" id="A0A200QRQ4"/>
<dbReference type="EMBL" id="MVGT01001192">
    <property type="protein sequence ID" value="OVA13149.1"/>
    <property type="molecule type" value="Genomic_DNA"/>
</dbReference>
<feature type="transmembrane region" description="Helical" evidence="2">
    <location>
        <begin position="12"/>
        <end position="30"/>
    </location>
</feature>
<evidence type="ECO:0000256" key="1">
    <source>
        <dbReference type="SAM" id="MobiDB-lite"/>
    </source>
</evidence>
<gene>
    <name evidence="3" type="ORF">BVC80_8917g11</name>
</gene>
<evidence type="ECO:0000256" key="2">
    <source>
        <dbReference type="SAM" id="Phobius"/>
    </source>
</evidence>
<keyword evidence="2" id="KW-1133">Transmembrane helix</keyword>
<dbReference type="AlphaFoldDB" id="A0A200QRQ4"/>
<dbReference type="Proteomes" id="UP000195402">
    <property type="component" value="Unassembled WGS sequence"/>
</dbReference>
<evidence type="ECO:0000313" key="4">
    <source>
        <dbReference type="Proteomes" id="UP000195402"/>
    </source>
</evidence>
<dbReference type="PANTHER" id="PTHR36036">
    <property type="entry name" value="PROLINE-RICH FAMILY PROTEIN"/>
    <property type="match status" value="1"/>
</dbReference>
<keyword evidence="4" id="KW-1185">Reference proteome</keyword>
<dbReference type="OrthoDB" id="1436129at2759"/>
<name>A0A200QRQ4_MACCD</name>
<proteinExistence type="predicted"/>
<evidence type="ECO:0000313" key="3">
    <source>
        <dbReference type="EMBL" id="OVA13149.1"/>
    </source>
</evidence>
<comment type="caution">
    <text evidence="3">The sequence shown here is derived from an EMBL/GenBank/DDBJ whole genome shotgun (WGS) entry which is preliminary data.</text>
</comment>
<feature type="region of interest" description="Disordered" evidence="1">
    <location>
        <begin position="58"/>
        <end position="83"/>
    </location>
</feature>
<sequence>MCYVGKATKIFIFVLTVLVVSSLILTFSLLRRHHEHHKVNNCTGDSCNHSPALPNPIPAFTATPPSYNSPPTPGAVLQSPVRA</sequence>
<organism evidence="3 4">
    <name type="scientific">Macleaya cordata</name>
    <name type="common">Five-seeded plume-poppy</name>
    <name type="synonym">Bocconia cordata</name>
    <dbReference type="NCBI Taxonomy" id="56857"/>
    <lineage>
        <taxon>Eukaryota</taxon>
        <taxon>Viridiplantae</taxon>
        <taxon>Streptophyta</taxon>
        <taxon>Embryophyta</taxon>
        <taxon>Tracheophyta</taxon>
        <taxon>Spermatophyta</taxon>
        <taxon>Magnoliopsida</taxon>
        <taxon>Ranunculales</taxon>
        <taxon>Papaveraceae</taxon>
        <taxon>Papaveroideae</taxon>
        <taxon>Macleaya</taxon>
    </lineage>
</organism>
<dbReference type="OMA" id="ACNNISP"/>
<protein>
    <submittedName>
        <fullName evidence="3">Uncharacterized protein</fullName>
    </submittedName>
</protein>
<accession>A0A200QRQ4</accession>